<dbReference type="GO" id="GO:0005634">
    <property type="term" value="C:nucleus"/>
    <property type="evidence" value="ECO:0007669"/>
    <property type="project" value="UniProtKB-SubCell"/>
</dbReference>
<proteinExistence type="inferred from homology"/>
<comment type="similarity">
    <text evidence="3">Belongs to the IRAK1BP1 family.</text>
</comment>
<dbReference type="GO" id="GO:0006955">
    <property type="term" value="P:immune response"/>
    <property type="evidence" value="ECO:0007669"/>
    <property type="project" value="InterPro"/>
</dbReference>
<name>A0A1A8UNT5_NOTFU</name>
<dbReference type="InterPro" id="IPR007497">
    <property type="entry name" value="SIMPL/DUF541"/>
</dbReference>
<dbReference type="InterPro" id="IPR045669">
    <property type="entry name" value="FHIP_C"/>
</dbReference>
<dbReference type="Gene3D" id="3.30.70.2970">
    <property type="entry name" value="Protein of unknown function (DUF541), domain 2"/>
    <property type="match status" value="1"/>
</dbReference>
<evidence type="ECO:0000313" key="7">
    <source>
        <dbReference type="EMBL" id="SBS50019.1"/>
    </source>
</evidence>
<evidence type="ECO:0000256" key="5">
    <source>
        <dbReference type="ARBA" id="ARBA00023242"/>
    </source>
</evidence>
<dbReference type="Gene3D" id="3.30.110.170">
    <property type="entry name" value="Protein of unknown function (DUF541), domain 1"/>
    <property type="match status" value="1"/>
</dbReference>
<dbReference type="InterPro" id="IPR030312">
    <property type="entry name" value="IRAK1BP1"/>
</dbReference>
<gene>
    <name evidence="7" type="primary">FAM160A2</name>
</gene>
<dbReference type="InterPro" id="IPR045668">
    <property type="entry name" value="FHIP_KELAA_motif"/>
</dbReference>
<evidence type="ECO:0000256" key="3">
    <source>
        <dbReference type="ARBA" id="ARBA00005509"/>
    </source>
</evidence>
<evidence type="ECO:0000256" key="1">
    <source>
        <dbReference type="ARBA" id="ARBA00004123"/>
    </source>
</evidence>
<feature type="domain" description="FHF complex subunit HOOK-interacting protein C-terminal" evidence="6">
    <location>
        <begin position="267"/>
        <end position="359"/>
    </location>
</feature>
<dbReference type="Pfam" id="PF19311">
    <property type="entry name" value="KELAA"/>
    <property type="match status" value="1"/>
</dbReference>
<dbReference type="GO" id="GO:0043123">
    <property type="term" value="P:positive regulation of canonical NF-kappaB signal transduction"/>
    <property type="evidence" value="ECO:0007669"/>
    <property type="project" value="InterPro"/>
</dbReference>
<keyword evidence="4" id="KW-0963">Cytoplasm</keyword>
<dbReference type="PANTHER" id="PTHR18842:SF2">
    <property type="entry name" value="INTERLEUKIN-1 RECEPTOR-ASSOCIATED KINASE 1-BINDING PROTEIN 1"/>
    <property type="match status" value="1"/>
</dbReference>
<dbReference type="EMBL" id="HAEJ01009562">
    <property type="protein sequence ID" value="SBS50019.1"/>
    <property type="molecule type" value="Transcribed_RNA"/>
</dbReference>
<keyword evidence="5" id="KW-0539">Nucleus</keyword>
<accession>A0A1A8UNT5</accession>
<dbReference type="PANTHER" id="PTHR18842">
    <property type="entry name" value="INTERLEUKIN-1 RECEPTOR-ASSOCIATED KINASE 1-BINDING PROTEIN 1"/>
    <property type="match status" value="1"/>
</dbReference>
<organism evidence="7">
    <name type="scientific">Nothobranchius furzeri</name>
    <name type="common">Turquoise killifish</name>
    <dbReference type="NCBI Taxonomy" id="105023"/>
    <lineage>
        <taxon>Eukaryota</taxon>
        <taxon>Metazoa</taxon>
        <taxon>Chordata</taxon>
        <taxon>Craniata</taxon>
        <taxon>Vertebrata</taxon>
        <taxon>Euteleostomi</taxon>
        <taxon>Actinopterygii</taxon>
        <taxon>Neopterygii</taxon>
        <taxon>Teleostei</taxon>
        <taxon>Neoteleostei</taxon>
        <taxon>Acanthomorphata</taxon>
        <taxon>Ovalentaria</taxon>
        <taxon>Atherinomorphae</taxon>
        <taxon>Cyprinodontiformes</taxon>
        <taxon>Nothobranchiidae</taxon>
        <taxon>Nothobranchius</taxon>
    </lineage>
</organism>
<reference evidence="7" key="2">
    <citation type="submission" date="2016-06" db="EMBL/GenBank/DDBJ databases">
        <title>The genome of a short-lived fish provides insights into sex chromosome evolution and the genetic control of aging.</title>
        <authorList>
            <person name="Reichwald K."/>
            <person name="Felder M."/>
            <person name="Petzold A."/>
            <person name="Koch P."/>
            <person name="Groth M."/>
            <person name="Platzer M."/>
        </authorList>
    </citation>
    <scope>NUCLEOTIDE SEQUENCE</scope>
    <source>
        <tissue evidence="7">Brain</tissue>
    </source>
</reference>
<sequence length="483" mass="53491">KKKEAYRKRFAQCRSSGKFKFTAVNTMKSQSRVFAALPTAEFTEIKENQQGLEPKAVTGQVREVQVTGAAEASCPADRASMRFSVTSSKESAGEVTVSVTRRLDYILQALRQHGIRGEDTSVRKFLQRNADTYCMDAEVVVVFSNFEKMEQIRSVLLEKLDKSVFVGTPLFYHSPECLGQIRQRACVSAVENAQQKASKISQVLGQSLGPPLLVREKETREWKVEEEEEQRSSALDQKLTDVRGDGSVMGVCSPARPLNQPASQPYTGPFMVVLFAKLENMLQNSLYVNILLTGIVAQLACYPQPLLRSFLLNTNMVFQPSVKSLIQVLGSVKNRIEAFAASHEDFPSMLRKAQQYLVARGKLDWADSPAAVPPLRRSDSLIKSRKPSLGDLILRHTNSPTRARHAAQLAFAHVRDGGQSLHSALFRGGSAGTSSLEKQAEALRVKNAVYSAVIFCEFLKELAALAQEHAVTLPFPQNQEAEE</sequence>
<feature type="non-terminal residue" evidence="7">
    <location>
        <position position="1"/>
    </location>
</feature>
<evidence type="ECO:0000256" key="4">
    <source>
        <dbReference type="ARBA" id="ARBA00022490"/>
    </source>
</evidence>
<evidence type="ECO:0000259" key="6">
    <source>
        <dbReference type="Pfam" id="PF19314"/>
    </source>
</evidence>
<dbReference type="AlphaFoldDB" id="A0A1A8UNT5"/>
<evidence type="ECO:0000256" key="2">
    <source>
        <dbReference type="ARBA" id="ARBA00004496"/>
    </source>
</evidence>
<protein>
    <submittedName>
        <fullName evidence="7">Family with sequence similarity 160, member A2</fullName>
    </submittedName>
</protein>
<comment type="subcellular location">
    <subcellularLocation>
        <location evidence="2">Cytoplasm</location>
    </subcellularLocation>
    <subcellularLocation>
        <location evidence="1">Nucleus</location>
    </subcellularLocation>
</comment>
<reference evidence="7" key="1">
    <citation type="submission" date="2016-05" db="EMBL/GenBank/DDBJ databases">
        <authorList>
            <person name="Lavstsen T."/>
            <person name="Jespersen J.S."/>
        </authorList>
    </citation>
    <scope>NUCLEOTIDE SEQUENCE</scope>
    <source>
        <tissue evidence="7">Brain</tissue>
    </source>
</reference>
<dbReference type="Pfam" id="PF19314">
    <property type="entry name" value="DUF5917"/>
    <property type="match status" value="1"/>
</dbReference>
<dbReference type="Pfam" id="PF04402">
    <property type="entry name" value="SIMPL"/>
    <property type="match status" value="1"/>
</dbReference>
<dbReference type="GO" id="GO:0005737">
    <property type="term" value="C:cytoplasm"/>
    <property type="evidence" value="ECO:0007669"/>
    <property type="project" value="UniProtKB-SubCell"/>
</dbReference>